<feature type="compositionally biased region" description="Basic and acidic residues" evidence="1">
    <location>
        <begin position="22"/>
        <end position="58"/>
    </location>
</feature>
<evidence type="ECO:0000313" key="4">
    <source>
        <dbReference type="Proteomes" id="UP000019226"/>
    </source>
</evidence>
<feature type="compositionally biased region" description="Basic and acidic residues" evidence="1">
    <location>
        <begin position="240"/>
        <end position="258"/>
    </location>
</feature>
<sequence>MIPVPSIVAQQTSPNPPGLGENHGEDSTPQLKDDKRNLPEHHEAAPKPPAKGDEDGQGKDANGPLAGKPESVQLLIKIMGGAVILEFIHQIFSFILAIVNFDVLRATAKRTIGEDSQLSDTLINLTAWGSLALTTLISLTIIGLLAVMLRLLYKKSKHAGTARRMLFVFSLYFTFRLFLVFMTRPATGTNSPDWLYVVDGSLQILVGVAAVLVLVFSSREETLEYTGEMEKLRQFEQEQKKLQEQRAREAKEKLENGETGKGAKGSKRGKNVQDEADYGTFKGMLGRWTKGGKNDKKNSKNDAGKNDKDKDAK</sequence>
<dbReference type="RefSeq" id="WP_006823553.1">
    <property type="nucleotide sequence ID" value="NZ_CP004350.1"/>
</dbReference>
<keyword evidence="2" id="KW-1133">Transmembrane helix</keyword>
<protein>
    <recommendedName>
        <fullName evidence="5">Transmembrane protein</fullName>
    </recommendedName>
</protein>
<keyword evidence="2" id="KW-0812">Transmembrane</keyword>
<gene>
    <name evidence="3" type="ORF">CCASEI_02335</name>
</gene>
<accession>A0ABM5PMC2</accession>
<feature type="transmembrane region" description="Helical" evidence="2">
    <location>
        <begin position="127"/>
        <end position="153"/>
    </location>
</feature>
<feature type="region of interest" description="Disordered" evidence="1">
    <location>
        <begin position="240"/>
        <end position="313"/>
    </location>
</feature>
<evidence type="ECO:0000256" key="1">
    <source>
        <dbReference type="SAM" id="MobiDB-lite"/>
    </source>
</evidence>
<organism evidence="3 4">
    <name type="scientific">Corynebacterium casei LMG S-19264</name>
    <dbReference type="NCBI Taxonomy" id="1285583"/>
    <lineage>
        <taxon>Bacteria</taxon>
        <taxon>Bacillati</taxon>
        <taxon>Actinomycetota</taxon>
        <taxon>Actinomycetes</taxon>
        <taxon>Mycobacteriales</taxon>
        <taxon>Corynebacteriaceae</taxon>
        <taxon>Corynebacterium</taxon>
    </lineage>
</organism>
<feature type="transmembrane region" description="Helical" evidence="2">
    <location>
        <begin position="74"/>
        <end position="99"/>
    </location>
</feature>
<evidence type="ECO:0000313" key="3">
    <source>
        <dbReference type="EMBL" id="AHI19052.1"/>
    </source>
</evidence>
<feature type="compositionally biased region" description="Basic and acidic residues" evidence="1">
    <location>
        <begin position="292"/>
        <end position="313"/>
    </location>
</feature>
<feature type="region of interest" description="Disordered" evidence="1">
    <location>
        <begin position="1"/>
        <end position="64"/>
    </location>
</feature>
<proteinExistence type="predicted"/>
<reference evidence="4" key="1">
    <citation type="submission" date="2013-02" db="EMBL/GenBank/DDBJ databases">
        <title>The complete genome sequence of Corynebacterium casei LMG S-19264 (=DSM 44701).</title>
        <authorList>
            <person name="Ruckert C."/>
            <person name="Albersmeier A."/>
            <person name="Kalinowski J."/>
        </authorList>
    </citation>
    <scope>NUCLEOTIDE SEQUENCE [LARGE SCALE GENOMIC DNA]</scope>
    <source>
        <strain evidence="4">LMG S-19264</strain>
    </source>
</reference>
<dbReference type="Proteomes" id="UP000019226">
    <property type="component" value="Chromosome"/>
</dbReference>
<feature type="transmembrane region" description="Helical" evidence="2">
    <location>
        <begin position="194"/>
        <end position="216"/>
    </location>
</feature>
<evidence type="ECO:0008006" key="5">
    <source>
        <dbReference type="Google" id="ProtNLM"/>
    </source>
</evidence>
<evidence type="ECO:0000256" key="2">
    <source>
        <dbReference type="SAM" id="Phobius"/>
    </source>
</evidence>
<dbReference type="GeneID" id="82876660"/>
<feature type="transmembrane region" description="Helical" evidence="2">
    <location>
        <begin position="165"/>
        <end position="182"/>
    </location>
</feature>
<dbReference type="EMBL" id="CP004350">
    <property type="protein sequence ID" value="AHI19052.1"/>
    <property type="molecule type" value="Genomic_DNA"/>
</dbReference>
<name>A0ABM5PMC2_9CORY</name>
<keyword evidence="4" id="KW-1185">Reference proteome</keyword>
<keyword evidence="2" id="KW-0472">Membrane</keyword>